<evidence type="ECO:0000256" key="2">
    <source>
        <dbReference type="ARBA" id="ARBA00023134"/>
    </source>
</evidence>
<keyword evidence="1" id="KW-0547">Nucleotide-binding</keyword>
<name>A0A0C9TLU6_PAXIN</name>
<accession>A0A0C9TLU6</accession>
<dbReference type="HOGENOM" id="CLU_008964_4_1_1"/>
<dbReference type="InterPro" id="IPR001401">
    <property type="entry name" value="Dynamin_GTPase"/>
</dbReference>
<feature type="non-terminal residue" evidence="5">
    <location>
        <position position="1"/>
    </location>
</feature>
<dbReference type="GO" id="GO:0016020">
    <property type="term" value="C:membrane"/>
    <property type="evidence" value="ECO:0007669"/>
    <property type="project" value="TreeGrafter"/>
</dbReference>
<dbReference type="PANTHER" id="PTHR11566">
    <property type="entry name" value="DYNAMIN"/>
    <property type="match status" value="1"/>
</dbReference>
<dbReference type="GO" id="GO:0005874">
    <property type="term" value="C:microtubule"/>
    <property type="evidence" value="ECO:0007669"/>
    <property type="project" value="TreeGrafter"/>
</dbReference>
<feature type="region of interest" description="Disordered" evidence="3">
    <location>
        <begin position="456"/>
        <end position="497"/>
    </location>
</feature>
<feature type="region of interest" description="Disordered" evidence="3">
    <location>
        <begin position="518"/>
        <end position="583"/>
    </location>
</feature>
<dbReference type="InterPro" id="IPR022812">
    <property type="entry name" value="Dynamin"/>
</dbReference>
<feature type="domain" description="GED" evidence="4">
    <location>
        <begin position="619"/>
        <end position="712"/>
    </location>
</feature>
<sequence length="712" mass="77617">ISATKFLSLPAEDIKNVKGTSLPFSRNVVCIDLEGPDLTDLSFIDLPGIIQNAEPDIVKLVEDIVISNIKGNTIILVALPMTDDIENQKALRLAQEEDSAGKRTIGVLTKPDQLALTSTKARASWIEVLEGRHHPLTHGYYCTRQPDDAERADGITPADARAAESKFFKTTTPWSKTACPERLGTSNLVGALSEHLTHLINDLSILRLPNFHQEAARLYQECSDHLEAFPPAIEGDPANYMMGLVAELCRTVDQFVRGGVEASALIQRNREAFTQFKHDIRATAPNFRPFTIAAASTSKGFKNALDDGEDEGTEEGLRTLSLGEPFFLDDMRKHIQRSVTRELPNSVPFVSKVVLINSFQKSWSTSATRCAEQIRNTMSIFLHDYIQHFVRHGSLQGFLTVAVNELSAKHYAQCLARIQEHLEMEQEPFTQNSHYLETCKEKWLAYYKDARAGQSATRSAKRARTDSVHPESQAGTPIFKFTGAAPASSHNSNSSAAATLPPAPFGFGKGPASVAQNPAKGAFGSIHGTTAAAPTKPGATSASPASATAAVGATTSLSPTSRSGGNATPSPSVTATPPREQESVVETTLSVLAGLAKLGYTVTEDDLAKLLPSDEYEEELHVMAEVRGYFQVAYKRMIDNIPSLLDHIFVKAVAKNLQTFLITKLGIGSTDSKDRLAMYLEEDPRVVAQRAELAARKKRLETVEVELQTFCL</sequence>
<dbReference type="PRINTS" id="PR00195">
    <property type="entry name" value="DYNAMIN"/>
</dbReference>
<evidence type="ECO:0000313" key="6">
    <source>
        <dbReference type="Proteomes" id="UP000053647"/>
    </source>
</evidence>
<gene>
    <name evidence="5" type="ORF">PAXINDRAFT_172986</name>
</gene>
<dbReference type="GO" id="GO:0003924">
    <property type="term" value="F:GTPase activity"/>
    <property type="evidence" value="ECO:0007669"/>
    <property type="project" value="InterPro"/>
</dbReference>
<dbReference type="OrthoDB" id="5061070at2759"/>
<dbReference type="EMBL" id="KN819650">
    <property type="protein sequence ID" value="KIJ08316.1"/>
    <property type="molecule type" value="Genomic_DNA"/>
</dbReference>
<dbReference type="AlphaFoldDB" id="A0A0C9TLU6"/>
<dbReference type="Proteomes" id="UP000053647">
    <property type="component" value="Unassembled WGS sequence"/>
</dbReference>
<dbReference type="InterPro" id="IPR003130">
    <property type="entry name" value="GED"/>
</dbReference>
<dbReference type="Pfam" id="PF02212">
    <property type="entry name" value="GED"/>
    <property type="match status" value="1"/>
</dbReference>
<dbReference type="Gene3D" id="3.40.50.300">
    <property type="entry name" value="P-loop containing nucleotide triphosphate hydrolases"/>
    <property type="match status" value="1"/>
</dbReference>
<feature type="compositionally biased region" description="Low complexity" evidence="3">
    <location>
        <begin position="567"/>
        <end position="578"/>
    </location>
</feature>
<feature type="compositionally biased region" description="Low complexity" evidence="3">
    <location>
        <begin position="528"/>
        <end position="555"/>
    </location>
</feature>
<dbReference type="Pfam" id="PF01031">
    <property type="entry name" value="Dynamin_M"/>
    <property type="match status" value="1"/>
</dbReference>
<dbReference type="InterPro" id="IPR020850">
    <property type="entry name" value="GED_dom"/>
</dbReference>
<keyword evidence="6" id="KW-1185">Reference proteome</keyword>
<dbReference type="Pfam" id="PF00350">
    <property type="entry name" value="Dynamin_N"/>
    <property type="match status" value="1"/>
</dbReference>
<feature type="compositionally biased region" description="Polar residues" evidence="3">
    <location>
        <begin position="556"/>
        <end position="566"/>
    </location>
</feature>
<dbReference type="PROSITE" id="PS51388">
    <property type="entry name" value="GED"/>
    <property type="match status" value="1"/>
</dbReference>
<dbReference type="SMART" id="SM00053">
    <property type="entry name" value="DYNc"/>
    <property type="match status" value="1"/>
</dbReference>
<protein>
    <submittedName>
        <fullName evidence="5">Unplaced genomic scaffold PAXINscaffold_328, whole genome shotgun sequence</fullName>
    </submittedName>
</protein>
<organism evidence="5 6">
    <name type="scientific">Paxillus involutus ATCC 200175</name>
    <dbReference type="NCBI Taxonomy" id="664439"/>
    <lineage>
        <taxon>Eukaryota</taxon>
        <taxon>Fungi</taxon>
        <taxon>Dikarya</taxon>
        <taxon>Basidiomycota</taxon>
        <taxon>Agaricomycotina</taxon>
        <taxon>Agaricomycetes</taxon>
        <taxon>Agaricomycetidae</taxon>
        <taxon>Boletales</taxon>
        <taxon>Paxilineae</taxon>
        <taxon>Paxillaceae</taxon>
        <taxon>Paxillus</taxon>
    </lineage>
</organism>
<dbReference type="GO" id="GO:0005737">
    <property type="term" value="C:cytoplasm"/>
    <property type="evidence" value="ECO:0007669"/>
    <property type="project" value="TreeGrafter"/>
</dbReference>
<evidence type="ECO:0000256" key="1">
    <source>
        <dbReference type="ARBA" id="ARBA00022741"/>
    </source>
</evidence>
<dbReference type="GO" id="GO:0008017">
    <property type="term" value="F:microtubule binding"/>
    <property type="evidence" value="ECO:0007669"/>
    <property type="project" value="TreeGrafter"/>
</dbReference>
<proteinExistence type="predicted"/>
<dbReference type="InterPro" id="IPR027417">
    <property type="entry name" value="P-loop_NTPase"/>
</dbReference>
<evidence type="ECO:0000313" key="5">
    <source>
        <dbReference type="EMBL" id="KIJ08316.1"/>
    </source>
</evidence>
<reference evidence="5 6" key="1">
    <citation type="submission" date="2014-06" db="EMBL/GenBank/DDBJ databases">
        <authorList>
            <consortium name="DOE Joint Genome Institute"/>
            <person name="Kuo A."/>
            <person name="Kohler A."/>
            <person name="Nagy L.G."/>
            <person name="Floudas D."/>
            <person name="Copeland A."/>
            <person name="Barry K.W."/>
            <person name="Cichocki N."/>
            <person name="Veneault-Fourrey C."/>
            <person name="LaButti K."/>
            <person name="Lindquist E.A."/>
            <person name="Lipzen A."/>
            <person name="Lundell T."/>
            <person name="Morin E."/>
            <person name="Murat C."/>
            <person name="Sun H."/>
            <person name="Tunlid A."/>
            <person name="Henrissat B."/>
            <person name="Grigoriev I.V."/>
            <person name="Hibbett D.S."/>
            <person name="Martin F."/>
            <person name="Nordberg H.P."/>
            <person name="Cantor M.N."/>
            <person name="Hua S.X."/>
        </authorList>
    </citation>
    <scope>NUCLEOTIDE SEQUENCE [LARGE SCALE GENOMIC DNA]</scope>
    <source>
        <strain evidence="5 6">ATCC 200175</strain>
    </source>
</reference>
<evidence type="ECO:0000259" key="4">
    <source>
        <dbReference type="PROSITE" id="PS51388"/>
    </source>
</evidence>
<dbReference type="SUPFAM" id="SSF52540">
    <property type="entry name" value="P-loop containing nucleoside triphosphate hydrolases"/>
    <property type="match status" value="1"/>
</dbReference>
<dbReference type="InterPro" id="IPR045063">
    <property type="entry name" value="Dynamin_N"/>
</dbReference>
<dbReference type="GO" id="GO:0005525">
    <property type="term" value="F:GTP binding"/>
    <property type="evidence" value="ECO:0007669"/>
    <property type="project" value="InterPro"/>
</dbReference>
<feature type="compositionally biased region" description="Low complexity" evidence="3">
    <location>
        <begin position="484"/>
        <end position="497"/>
    </location>
</feature>
<evidence type="ECO:0000256" key="3">
    <source>
        <dbReference type="SAM" id="MobiDB-lite"/>
    </source>
</evidence>
<dbReference type="Gene3D" id="1.20.120.1240">
    <property type="entry name" value="Dynamin, middle domain"/>
    <property type="match status" value="2"/>
</dbReference>
<keyword evidence="2" id="KW-0342">GTP-binding</keyword>
<dbReference type="InterPro" id="IPR000375">
    <property type="entry name" value="Dynamin_stalk"/>
</dbReference>
<reference evidence="6" key="2">
    <citation type="submission" date="2015-01" db="EMBL/GenBank/DDBJ databases">
        <title>Evolutionary Origins and Diversification of the Mycorrhizal Mutualists.</title>
        <authorList>
            <consortium name="DOE Joint Genome Institute"/>
            <consortium name="Mycorrhizal Genomics Consortium"/>
            <person name="Kohler A."/>
            <person name="Kuo A."/>
            <person name="Nagy L.G."/>
            <person name="Floudas D."/>
            <person name="Copeland A."/>
            <person name="Barry K.W."/>
            <person name="Cichocki N."/>
            <person name="Veneault-Fourrey C."/>
            <person name="LaButti K."/>
            <person name="Lindquist E.A."/>
            <person name="Lipzen A."/>
            <person name="Lundell T."/>
            <person name="Morin E."/>
            <person name="Murat C."/>
            <person name="Riley R."/>
            <person name="Ohm R."/>
            <person name="Sun H."/>
            <person name="Tunlid A."/>
            <person name="Henrissat B."/>
            <person name="Grigoriev I.V."/>
            <person name="Hibbett D.S."/>
            <person name="Martin F."/>
        </authorList>
    </citation>
    <scope>NUCLEOTIDE SEQUENCE [LARGE SCALE GENOMIC DNA]</scope>
    <source>
        <strain evidence="6">ATCC 200175</strain>
    </source>
</reference>